<dbReference type="AlphaFoldDB" id="A0A327YD36"/>
<evidence type="ECO:0000313" key="1">
    <source>
        <dbReference type="EMBL" id="RAK18401.1"/>
    </source>
</evidence>
<comment type="caution">
    <text evidence="1">The sequence shown here is derived from an EMBL/GenBank/DDBJ whole genome shotgun (WGS) entry which is preliminary data.</text>
</comment>
<dbReference type="EMBL" id="QLMH01000010">
    <property type="protein sequence ID" value="RAK18401.1"/>
    <property type="molecule type" value="Genomic_DNA"/>
</dbReference>
<dbReference type="Proteomes" id="UP000248555">
    <property type="component" value="Unassembled WGS sequence"/>
</dbReference>
<dbReference type="SUPFAM" id="SSF160387">
    <property type="entry name" value="NosL/MerB-like"/>
    <property type="match status" value="1"/>
</dbReference>
<reference evidence="1 2" key="1">
    <citation type="submission" date="2018-06" db="EMBL/GenBank/DDBJ databases">
        <title>Genomic Encyclopedia of Type Strains, Phase III (KMG-III): the genomes of soil and plant-associated and newly described type strains.</title>
        <authorList>
            <person name="Whitman W."/>
        </authorList>
    </citation>
    <scope>NUCLEOTIDE SEQUENCE [LARGE SCALE GENOMIC DNA]</scope>
    <source>
        <strain evidence="1 2">CGMCC 1.8979</strain>
    </source>
</reference>
<dbReference type="OrthoDB" id="2454527at2"/>
<dbReference type="PANTHER" id="PTHR41247:SF1">
    <property type="entry name" value="HTH-TYPE TRANSCRIPTIONAL REPRESSOR YCNK"/>
    <property type="match status" value="1"/>
</dbReference>
<dbReference type="Pfam" id="PF05573">
    <property type="entry name" value="NosL"/>
    <property type="match status" value="1"/>
</dbReference>
<name>A0A327YD36_9BACL</name>
<evidence type="ECO:0000313" key="2">
    <source>
        <dbReference type="Proteomes" id="UP000248555"/>
    </source>
</evidence>
<dbReference type="RefSeq" id="WP_111645645.1">
    <property type="nucleotide sequence ID" value="NZ_QLMH01000010.1"/>
</dbReference>
<keyword evidence="2" id="KW-1185">Reference proteome</keyword>
<proteinExistence type="predicted"/>
<organism evidence="1 2">
    <name type="scientific">Paranoxybacillus vitaminiphilus</name>
    <dbReference type="NCBI Taxonomy" id="581036"/>
    <lineage>
        <taxon>Bacteria</taxon>
        <taxon>Bacillati</taxon>
        <taxon>Bacillota</taxon>
        <taxon>Bacilli</taxon>
        <taxon>Bacillales</taxon>
        <taxon>Anoxybacillaceae</taxon>
        <taxon>Paranoxybacillus</taxon>
    </lineage>
</organism>
<dbReference type="PANTHER" id="PTHR41247">
    <property type="entry name" value="HTH-TYPE TRANSCRIPTIONAL REPRESSOR YCNK"/>
    <property type="match status" value="1"/>
</dbReference>
<dbReference type="PROSITE" id="PS51257">
    <property type="entry name" value="PROKAR_LIPOPROTEIN"/>
    <property type="match status" value="1"/>
</dbReference>
<protein>
    <submittedName>
        <fullName evidence="1">NosL protein</fullName>
    </submittedName>
</protein>
<sequence length="201" mass="22883">MKKFMYAALIGVSSIGILTACGGQDEAQSTDRKGEITAAKEANDSTAVQHEEPNENTVCAFCNMKVYTKEEEMGKFTAKLVKADGETLFFDDIGCMLNYERDMEVKNNKKYVRDYKTYDWVEMNEATVVKADIQTPMKYGFAFFKDKTEAESYVKENTNLHAALSNWEQVEKMALERYNMKKMKQDADGNDGHTHGNNHMN</sequence>
<gene>
    <name evidence="1" type="ORF">B0I26_11032</name>
</gene>
<accession>A0A327YD36</accession>
<dbReference type="InterPro" id="IPR008719">
    <property type="entry name" value="N2O_reductase_NosL"/>
</dbReference>